<keyword evidence="2" id="KW-1185">Reference proteome</keyword>
<protein>
    <submittedName>
        <fullName evidence="1">XRE family transcriptional regulator</fullName>
    </submittedName>
</protein>
<evidence type="ECO:0000313" key="1">
    <source>
        <dbReference type="EMBL" id="RVU71196.1"/>
    </source>
</evidence>
<dbReference type="Gene3D" id="1.10.260.40">
    <property type="entry name" value="lambda repressor-like DNA-binding domains"/>
    <property type="match status" value="1"/>
</dbReference>
<dbReference type="GO" id="GO:0003677">
    <property type="term" value="F:DNA binding"/>
    <property type="evidence" value="ECO:0007669"/>
    <property type="project" value="InterPro"/>
</dbReference>
<dbReference type="Proteomes" id="UP000288291">
    <property type="component" value="Unassembled WGS sequence"/>
</dbReference>
<dbReference type="InterPro" id="IPR001387">
    <property type="entry name" value="Cro/C1-type_HTH"/>
</dbReference>
<reference evidence="1 2" key="1">
    <citation type="submission" date="2018-12" db="EMBL/GenBank/DDBJ databases">
        <authorList>
            <person name="Meng J."/>
        </authorList>
    </citation>
    <scope>NUCLEOTIDE SEQUENCE [LARGE SCALE GENOMIC DNA]</scope>
    <source>
        <strain evidence="1 2">HT111-2</strain>
    </source>
</reference>
<sequence>MVNSDKAYNQLFAKRIKKLRLDRDLTQDQFVNYLNSKGLKISRTSLARYEAQLSTIKHTNITNIAKIIPHI</sequence>
<dbReference type="EMBL" id="RXIA01000006">
    <property type="protein sequence ID" value="RVU71196.1"/>
    <property type="molecule type" value="Genomic_DNA"/>
</dbReference>
<dbReference type="AlphaFoldDB" id="A0A437SW98"/>
<dbReference type="SUPFAM" id="SSF47413">
    <property type="entry name" value="lambda repressor-like DNA-binding domains"/>
    <property type="match status" value="1"/>
</dbReference>
<name>A0A437SW98_9LACO</name>
<dbReference type="InterPro" id="IPR010982">
    <property type="entry name" value="Lambda_DNA-bd_dom_sf"/>
</dbReference>
<dbReference type="CDD" id="cd00093">
    <property type="entry name" value="HTH_XRE"/>
    <property type="match status" value="1"/>
</dbReference>
<proteinExistence type="predicted"/>
<comment type="caution">
    <text evidence="1">The sequence shown here is derived from an EMBL/GenBank/DDBJ whole genome shotgun (WGS) entry which is preliminary data.</text>
</comment>
<accession>A0A437SW98</accession>
<gene>
    <name evidence="1" type="ORF">EJK17_03085</name>
</gene>
<evidence type="ECO:0000313" key="2">
    <source>
        <dbReference type="Proteomes" id="UP000288291"/>
    </source>
</evidence>
<organism evidence="1 2">
    <name type="scientific">Lactobacillus xujianguonis</name>
    <dbReference type="NCBI Taxonomy" id="2495899"/>
    <lineage>
        <taxon>Bacteria</taxon>
        <taxon>Bacillati</taxon>
        <taxon>Bacillota</taxon>
        <taxon>Bacilli</taxon>
        <taxon>Lactobacillales</taxon>
        <taxon>Lactobacillaceae</taxon>
        <taxon>Lactobacillus</taxon>
    </lineage>
</organism>
<dbReference type="RefSeq" id="WP_127796174.1">
    <property type="nucleotide sequence ID" value="NZ_ML136875.1"/>
</dbReference>